<comment type="caution">
    <text evidence="1">The sequence shown here is derived from an EMBL/GenBank/DDBJ whole genome shotgun (WGS) entry which is preliminary data.</text>
</comment>
<sequence>MFADTTHSSSYSYLTESYSLNIPEIIHSPETESEEDMWYPDMEELTDHSMDLNYENNANNDEVNETVSAHDLPALSDEQSEEGFREMERYVS</sequence>
<evidence type="ECO:0000313" key="2">
    <source>
        <dbReference type="Proteomes" id="UP000664032"/>
    </source>
</evidence>
<accession>A0ACB8GYE5</accession>
<name>A0ACB8GYE5_PSICU</name>
<proteinExistence type="predicted"/>
<gene>
    <name evidence="1" type="ORF">JR316_0006587</name>
</gene>
<evidence type="ECO:0000313" key="1">
    <source>
        <dbReference type="EMBL" id="KAH9479990.1"/>
    </source>
</evidence>
<protein>
    <submittedName>
        <fullName evidence="1">Uncharacterized protein</fullName>
    </submittedName>
</protein>
<dbReference type="Proteomes" id="UP000664032">
    <property type="component" value="Unassembled WGS sequence"/>
</dbReference>
<dbReference type="EMBL" id="JAFIQS020000006">
    <property type="protein sequence ID" value="KAH9479990.1"/>
    <property type="molecule type" value="Genomic_DNA"/>
</dbReference>
<organism evidence="1 2">
    <name type="scientific">Psilocybe cubensis</name>
    <name type="common">Psychedelic mushroom</name>
    <name type="synonym">Stropharia cubensis</name>
    <dbReference type="NCBI Taxonomy" id="181762"/>
    <lineage>
        <taxon>Eukaryota</taxon>
        <taxon>Fungi</taxon>
        <taxon>Dikarya</taxon>
        <taxon>Basidiomycota</taxon>
        <taxon>Agaricomycotina</taxon>
        <taxon>Agaricomycetes</taxon>
        <taxon>Agaricomycetidae</taxon>
        <taxon>Agaricales</taxon>
        <taxon>Agaricineae</taxon>
        <taxon>Strophariaceae</taxon>
        <taxon>Psilocybe</taxon>
    </lineage>
</organism>
<keyword evidence="2" id="KW-1185">Reference proteome</keyword>
<reference evidence="1" key="1">
    <citation type="submission" date="2021-10" db="EMBL/GenBank/DDBJ databases">
        <title>Psilocybe cubensis genome.</title>
        <authorList>
            <person name="Mckernan K.J."/>
            <person name="Crawford S."/>
            <person name="Trippe A."/>
            <person name="Kane L.T."/>
            <person name="Mclaughlin S."/>
        </authorList>
    </citation>
    <scope>NUCLEOTIDE SEQUENCE</scope>
    <source>
        <strain evidence="1">MGC-MH-2018</strain>
    </source>
</reference>